<name>T0MDG2_COLGC</name>
<gene>
    <name evidence="7" type="ORF">CGLO_00681</name>
</gene>
<dbReference type="InterPro" id="IPR016169">
    <property type="entry name" value="FAD-bd_PCMH_sub2"/>
</dbReference>
<dbReference type="EMBL" id="AMYD01000162">
    <property type="protein sequence ID" value="EQB58995.1"/>
    <property type="molecule type" value="Genomic_DNA"/>
</dbReference>
<feature type="chain" id="PRO_5004580856" description="FAD-binding PCMH-type domain-containing protein" evidence="5">
    <location>
        <begin position="21"/>
        <end position="588"/>
    </location>
</feature>
<evidence type="ECO:0000256" key="2">
    <source>
        <dbReference type="ARBA" id="ARBA00022630"/>
    </source>
</evidence>
<dbReference type="InterPro" id="IPR016167">
    <property type="entry name" value="FAD-bd_PCMH_sub1"/>
</dbReference>
<reference evidence="8" key="1">
    <citation type="journal article" date="2013" name="Mol. Plant Microbe Interact.">
        <title>Global aspects of pacC regulation of pathogenicity genes in Colletotrichum gloeosporioides as revealed by transcriptome analysis.</title>
        <authorList>
            <person name="Alkan N."/>
            <person name="Meng X."/>
            <person name="Friedlander G."/>
            <person name="Reuveni E."/>
            <person name="Sukno S."/>
            <person name="Sherman A."/>
            <person name="Thon M."/>
            <person name="Fluhr R."/>
            <person name="Prusky D."/>
        </authorList>
    </citation>
    <scope>NUCLEOTIDE SEQUENCE [LARGE SCALE GENOMIC DNA]</scope>
    <source>
        <strain evidence="8">Cg-14</strain>
    </source>
</reference>
<dbReference type="HOGENOM" id="CLU_018354_0_1_1"/>
<dbReference type="Gene3D" id="3.30.465.10">
    <property type="match status" value="1"/>
</dbReference>
<dbReference type="Gene3D" id="3.30.43.10">
    <property type="entry name" value="Uridine Diphospho-n-acetylenolpyruvylglucosamine Reductase, domain 2"/>
    <property type="match status" value="1"/>
</dbReference>
<comment type="similarity">
    <text evidence="1">Belongs to the oxygen-dependent FAD-linked oxidoreductase family.</text>
</comment>
<dbReference type="AlphaFoldDB" id="T0MDG2"/>
<accession>T0MDG2</accession>
<dbReference type="InterPro" id="IPR050416">
    <property type="entry name" value="FAD-linked_Oxidoreductase"/>
</dbReference>
<dbReference type="PANTHER" id="PTHR42973">
    <property type="entry name" value="BINDING OXIDOREDUCTASE, PUTATIVE (AFU_ORTHOLOGUE AFUA_1G17690)-RELATED"/>
    <property type="match status" value="1"/>
</dbReference>
<organism evidence="7 8">
    <name type="scientific">Colletotrichum gloeosporioides (strain Cg-14)</name>
    <name type="common">Anthracnose fungus</name>
    <name type="synonym">Glomerella cingulata</name>
    <dbReference type="NCBI Taxonomy" id="1237896"/>
    <lineage>
        <taxon>Eukaryota</taxon>
        <taxon>Fungi</taxon>
        <taxon>Dikarya</taxon>
        <taxon>Ascomycota</taxon>
        <taxon>Pezizomycotina</taxon>
        <taxon>Sordariomycetes</taxon>
        <taxon>Hypocreomycetidae</taxon>
        <taxon>Glomerellales</taxon>
        <taxon>Glomerellaceae</taxon>
        <taxon>Colletotrichum</taxon>
        <taxon>Colletotrichum gloeosporioides species complex</taxon>
    </lineage>
</organism>
<dbReference type="Gene3D" id="3.40.462.20">
    <property type="match status" value="1"/>
</dbReference>
<evidence type="ECO:0000256" key="3">
    <source>
        <dbReference type="ARBA" id="ARBA00022827"/>
    </source>
</evidence>
<feature type="domain" description="FAD-binding PCMH-type" evidence="6">
    <location>
        <begin position="74"/>
        <end position="245"/>
    </location>
</feature>
<dbReference type="Pfam" id="PF01565">
    <property type="entry name" value="FAD_binding_4"/>
    <property type="match status" value="1"/>
</dbReference>
<evidence type="ECO:0000259" key="6">
    <source>
        <dbReference type="PROSITE" id="PS51387"/>
    </source>
</evidence>
<dbReference type="Proteomes" id="UP000015530">
    <property type="component" value="Unassembled WGS sequence"/>
</dbReference>
<protein>
    <recommendedName>
        <fullName evidence="6">FAD-binding PCMH-type domain-containing protein</fullName>
    </recommendedName>
</protein>
<sequence>MNELLCFLLTLGLLQSFALAHSIPNYFAKVPVTRSQLDAEQVRRELGCRVSKTSTIFGPDDDSYVNATARWNPIAAPQIQVVIAPGEESDVSIIVKYCNENSIDFLAVNRGHGWSQSLNTFKGIQISLENLHDINIQPIGASAWFGGGVYGGNVTRYLWDRGYVATTGACDCVGMMGPGLGGGHGRHEGLYGLIIDNFIQLNVVLASGESVKVSETSHSDLFWALKGAGHGFGIVTSFELNIFPRGPDTWHYHNYVWRDDKLEEVFEALNLFHNNGSTPVNMTANFGIFLVNRTITTEEPVIFWTFAYRGSAEEAEQHLAPFNAIESAYDESDDGPYPSISAAQQMNEESFFCQKGTARAIAAVGLQVYNLTSERLIFEGFKQRLAAGSELAARTTIVHEGYSTAAVQTKNPDDSAYPFRDDHHLMLPMVFVPPNSPAAQEAGQEWVDEIKEHWVNGQPERPTNVYLNYANGLEPIEEFKFYHIQSPLSINSQAPTFTMKASAIFTAITVLAAGVIAAPSAEGDALVKRADTCFDCQFNSFVSGRCKGACTGAEEAWGNGGQNCKHCIAGCPATTASDKAGTSAGYPC</sequence>
<dbReference type="InterPro" id="IPR036318">
    <property type="entry name" value="FAD-bd_PCMH-like_sf"/>
</dbReference>
<dbReference type="SUPFAM" id="SSF56176">
    <property type="entry name" value="FAD-binding/transporter-associated domain-like"/>
    <property type="match status" value="1"/>
</dbReference>
<dbReference type="PROSITE" id="PS51387">
    <property type="entry name" value="FAD_PCMH"/>
    <property type="match status" value="1"/>
</dbReference>
<dbReference type="OrthoDB" id="9996127at2759"/>
<keyword evidence="5" id="KW-0732">Signal</keyword>
<evidence type="ECO:0000256" key="5">
    <source>
        <dbReference type="SAM" id="SignalP"/>
    </source>
</evidence>
<keyword evidence="2" id="KW-0285">Flavoprotein</keyword>
<proteinExistence type="inferred from homology"/>
<dbReference type="OMA" id="PVNMAFE"/>
<dbReference type="InterPro" id="IPR016166">
    <property type="entry name" value="FAD-bd_PCMH"/>
</dbReference>
<dbReference type="eggNOG" id="ENOG502SJ3M">
    <property type="taxonomic scope" value="Eukaryota"/>
</dbReference>
<dbReference type="PANTHER" id="PTHR42973:SF8">
    <property type="entry name" value="FAD-BINDING PCMH-TYPE DOMAIN-CONTAINING PROTEIN"/>
    <property type="match status" value="1"/>
</dbReference>
<keyword evidence="4" id="KW-0560">Oxidoreductase</keyword>
<evidence type="ECO:0000256" key="4">
    <source>
        <dbReference type="ARBA" id="ARBA00023002"/>
    </source>
</evidence>
<evidence type="ECO:0000256" key="1">
    <source>
        <dbReference type="ARBA" id="ARBA00005466"/>
    </source>
</evidence>
<evidence type="ECO:0000313" key="7">
    <source>
        <dbReference type="EMBL" id="EQB58995.1"/>
    </source>
</evidence>
<dbReference type="InterPro" id="IPR006094">
    <property type="entry name" value="Oxid_FAD_bind_N"/>
</dbReference>
<dbReference type="STRING" id="1237896.T0MDG2"/>
<keyword evidence="3" id="KW-0274">FAD</keyword>
<dbReference type="GO" id="GO:0071949">
    <property type="term" value="F:FAD binding"/>
    <property type="evidence" value="ECO:0007669"/>
    <property type="project" value="InterPro"/>
</dbReference>
<feature type="signal peptide" evidence="5">
    <location>
        <begin position="1"/>
        <end position="20"/>
    </location>
</feature>
<comment type="caution">
    <text evidence="7">The sequence shown here is derived from an EMBL/GenBank/DDBJ whole genome shotgun (WGS) entry which is preliminary data.</text>
</comment>
<dbReference type="GO" id="GO:0016491">
    <property type="term" value="F:oxidoreductase activity"/>
    <property type="evidence" value="ECO:0007669"/>
    <property type="project" value="UniProtKB-KW"/>
</dbReference>
<evidence type="ECO:0000313" key="8">
    <source>
        <dbReference type="Proteomes" id="UP000015530"/>
    </source>
</evidence>